<keyword evidence="3" id="KW-0472">Membrane</keyword>
<accession>A0A0B2V4W4</accession>
<dbReference type="Gene3D" id="1.20.58.1770">
    <property type="match status" value="1"/>
</dbReference>
<dbReference type="STRING" id="6265.A0A0B2V4W4"/>
<dbReference type="PANTHER" id="PTHR13886">
    <property type="entry name" value="JNK/SAPK-ASSOCIATED PROTEIN"/>
    <property type="match status" value="1"/>
</dbReference>
<dbReference type="GO" id="GO:0016192">
    <property type="term" value="P:vesicle-mediated transport"/>
    <property type="evidence" value="ECO:0007669"/>
    <property type="project" value="TreeGrafter"/>
</dbReference>
<keyword evidence="1" id="KW-0175">Coiled coil</keyword>
<feature type="transmembrane region" description="Helical" evidence="3">
    <location>
        <begin position="547"/>
        <end position="571"/>
    </location>
</feature>
<dbReference type="EMBL" id="JPKZ01002489">
    <property type="protein sequence ID" value="KHN76497.1"/>
    <property type="molecule type" value="Genomic_DNA"/>
</dbReference>
<dbReference type="GO" id="GO:0019894">
    <property type="term" value="F:kinesin binding"/>
    <property type="evidence" value="ECO:0007669"/>
    <property type="project" value="TreeGrafter"/>
</dbReference>
<dbReference type="Pfam" id="PF09744">
    <property type="entry name" value="RH1"/>
    <property type="match status" value="1"/>
</dbReference>
<proteinExistence type="predicted"/>
<dbReference type="PROSITE" id="PS51776">
    <property type="entry name" value="RH1"/>
    <property type="match status" value="1"/>
</dbReference>
<gene>
    <name evidence="5" type="primary">unc-16</name>
    <name evidence="5" type="ORF">Tcan_13875</name>
</gene>
<dbReference type="InterPro" id="IPR034743">
    <property type="entry name" value="RH1"/>
</dbReference>
<dbReference type="GO" id="GO:0030159">
    <property type="term" value="F:signaling receptor complex adaptor activity"/>
    <property type="evidence" value="ECO:0007669"/>
    <property type="project" value="TreeGrafter"/>
</dbReference>
<comment type="caution">
    <text evidence="5">The sequence shown here is derived from an EMBL/GenBank/DDBJ whole genome shotgun (WGS) entry which is preliminary data.</text>
</comment>
<keyword evidence="6" id="KW-1185">Reference proteome</keyword>
<dbReference type="AlphaFoldDB" id="A0A0B2V4W4"/>
<organism evidence="5 6">
    <name type="scientific">Toxocara canis</name>
    <name type="common">Canine roundworm</name>
    <dbReference type="NCBI Taxonomy" id="6265"/>
    <lineage>
        <taxon>Eukaryota</taxon>
        <taxon>Metazoa</taxon>
        <taxon>Ecdysozoa</taxon>
        <taxon>Nematoda</taxon>
        <taxon>Chromadorea</taxon>
        <taxon>Rhabditida</taxon>
        <taxon>Spirurina</taxon>
        <taxon>Ascaridomorpha</taxon>
        <taxon>Ascaridoidea</taxon>
        <taxon>Toxocaridae</taxon>
        <taxon>Toxocara</taxon>
    </lineage>
</organism>
<keyword evidence="3" id="KW-0812">Transmembrane</keyword>
<name>A0A0B2V4W4_TOXCA</name>
<reference evidence="5 6" key="1">
    <citation type="submission" date="2014-11" db="EMBL/GenBank/DDBJ databases">
        <title>Genetic blueprint of the zoonotic pathogen Toxocara canis.</title>
        <authorList>
            <person name="Zhu X.-Q."/>
            <person name="Korhonen P.K."/>
            <person name="Cai H."/>
            <person name="Young N.D."/>
            <person name="Nejsum P."/>
            <person name="von Samson-Himmelstjerna G."/>
            <person name="Boag P.R."/>
            <person name="Tan P."/>
            <person name="Li Q."/>
            <person name="Min J."/>
            <person name="Yang Y."/>
            <person name="Wang X."/>
            <person name="Fang X."/>
            <person name="Hall R.S."/>
            <person name="Hofmann A."/>
            <person name="Sternberg P.W."/>
            <person name="Jex A.R."/>
            <person name="Gasser R.B."/>
        </authorList>
    </citation>
    <scope>NUCLEOTIDE SEQUENCE [LARGE SCALE GENOMIC DNA]</scope>
    <source>
        <strain evidence="5">PN_DK_2014</strain>
    </source>
</reference>
<protein>
    <submittedName>
        <fullName evidence="5">JNK-interacting protein</fullName>
    </submittedName>
</protein>
<keyword evidence="3" id="KW-1133">Transmembrane helix</keyword>
<dbReference type="GO" id="GO:0005078">
    <property type="term" value="F:MAP-kinase scaffold activity"/>
    <property type="evidence" value="ECO:0007669"/>
    <property type="project" value="InterPro"/>
</dbReference>
<dbReference type="OrthoDB" id="10256043at2759"/>
<evidence type="ECO:0000259" key="4">
    <source>
        <dbReference type="PROSITE" id="PS51776"/>
    </source>
</evidence>
<evidence type="ECO:0000256" key="2">
    <source>
        <dbReference type="SAM" id="MobiDB-lite"/>
    </source>
</evidence>
<sequence length="572" mass="66209">MSDKVQVLASSIYKEFETMIQKSGEDSVKNLMPLVVNVLESLDLAYLEKEEYSVDLEMLKEDNEQLMTQYEREKQLRRAQDQKCLEIEDTLMEQIRELEGKIESLESIMRMLELKAKNASDHAARLEEREADQKNEFDKLHERYNVLLRTHIDHMERTKYLMGSDKFDMMQSMPLPSQQLRTKIFDLFICGYKFAAARLEEREADQKNEFDKLHERYNVLLRTHIDHMERTKYLMGSDKFDMMQSMPLPSQQLRTKIGMATSLDAGSIRGVSDLISAHMSQSTTMDVNLANHISNEADWQEEFGQSGAEILQSPRDDSLSTAESLRVEQQPESTPEEPSQPPANTEMNVVPPEAEDSLGADLTGALVDPAEFASAGNRSSWPSLSFSCRAYCARRSATASCCSHEMPSYSNPLYSVNNNNNNSCYMQEGSTFSTERCACCFKCLACELNFARRRCRHLPILVIRDRRASPVREKIKLKCRRGCGKMSSEVEMMFLPKSLWWRLGLLRSGYRRFVWRRQRFINTRRRHEAIWVRGLLYRCMKEEEWRLFTNFMSLVLGGFLLGLICYLLGLIV</sequence>
<feature type="region of interest" description="Disordered" evidence="2">
    <location>
        <begin position="313"/>
        <end position="350"/>
    </location>
</feature>
<evidence type="ECO:0000313" key="5">
    <source>
        <dbReference type="EMBL" id="KHN76497.1"/>
    </source>
</evidence>
<dbReference type="GO" id="GO:0008432">
    <property type="term" value="F:JUN kinase binding"/>
    <property type="evidence" value="ECO:0007669"/>
    <property type="project" value="TreeGrafter"/>
</dbReference>
<dbReference type="Proteomes" id="UP000031036">
    <property type="component" value="Unassembled WGS sequence"/>
</dbReference>
<dbReference type="InterPro" id="IPR039911">
    <property type="entry name" value="JIP3/JIP4"/>
</dbReference>
<dbReference type="GO" id="GO:0005737">
    <property type="term" value="C:cytoplasm"/>
    <property type="evidence" value="ECO:0007669"/>
    <property type="project" value="TreeGrafter"/>
</dbReference>
<evidence type="ECO:0000256" key="1">
    <source>
        <dbReference type="SAM" id="Coils"/>
    </source>
</evidence>
<evidence type="ECO:0000313" key="6">
    <source>
        <dbReference type="Proteomes" id="UP000031036"/>
    </source>
</evidence>
<feature type="coiled-coil region" evidence="1">
    <location>
        <begin position="49"/>
        <end position="143"/>
    </location>
</feature>
<feature type="domain" description="RH1" evidence="4">
    <location>
        <begin position="1"/>
        <end position="76"/>
    </location>
</feature>
<evidence type="ECO:0000256" key="3">
    <source>
        <dbReference type="SAM" id="Phobius"/>
    </source>
</evidence>
<feature type="compositionally biased region" description="Low complexity" evidence="2">
    <location>
        <begin position="328"/>
        <end position="337"/>
    </location>
</feature>
<dbReference type="PANTHER" id="PTHR13886:SF4">
    <property type="entry name" value="JNK-INTERACTING PROTEIN 3"/>
    <property type="match status" value="1"/>
</dbReference>